<keyword evidence="1" id="KW-0472">Membrane</keyword>
<feature type="transmembrane region" description="Helical" evidence="1">
    <location>
        <begin position="482"/>
        <end position="504"/>
    </location>
</feature>
<accession>A0A226D5L2</accession>
<feature type="non-terminal residue" evidence="2">
    <location>
        <position position="518"/>
    </location>
</feature>
<evidence type="ECO:0000313" key="2">
    <source>
        <dbReference type="EMBL" id="OXA40855.1"/>
    </source>
</evidence>
<feature type="transmembrane region" description="Helical" evidence="1">
    <location>
        <begin position="324"/>
        <end position="345"/>
    </location>
</feature>
<dbReference type="AlphaFoldDB" id="A0A226D5L2"/>
<proteinExistence type="predicted"/>
<keyword evidence="3" id="KW-1185">Reference proteome</keyword>
<feature type="transmembrane region" description="Helical" evidence="1">
    <location>
        <begin position="169"/>
        <end position="190"/>
    </location>
</feature>
<dbReference type="Proteomes" id="UP000198287">
    <property type="component" value="Unassembled WGS sequence"/>
</dbReference>
<gene>
    <name evidence="2" type="ORF">Fcan01_24284</name>
</gene>
<comment type="caution">
    <text evidence="2">The sequence shown here is derived from an EMBL/GenBank/DDBJ whole genome shotgun (WGS) entry which is preliminary data.</text>
</comment>
<evidence type="ECO:0000313" key="3">
    <source>
        <dbReference type="Proteomes" id="UP000198287"/>
    </source>
</evidence>
<organism evidence="2 3">
    <name type="scientific">Folsomia candida</name>
    <name type="common">Springtail</name>
    <dbReference type="NCBI Taxonomy" id="158441"/>
    <lineage>
        <taxon>Eukaryota</taxon>
        <taxon>Metazoa</taxon>
        <taxon>Ecdysozoa</taxon>
        <taxon>Arthropoda</taxon>
        <taxon>Hexapoda</taxon>
        <taxon>Collembola</taxon>
        <taxon>Entomobryomorpha</taxon>
        <taxon>Isotomoidea</taxon>
        <taxon>Isotomidae</taxon>
        <taxon>Proisotominae</taxon>
        <taxon>Folsomia</taxon>
    </lineage>
</organism>
<feature type="transmembrane region" description="Helical" evidence="1">
    <location>
        <begin position="291"/>
        <end position="312"/>
    </location>
</feature>
<dbReference type="EMBL" id="LNIX01000031">
    <property type="protein sequence ID" value="OXA40855.1"/>
    <property type="molecule type" value="Genomic_DNA"/>
</dbReference>
<feature type="transmembrane region" description="Helical" evidence="1">
    <location>
        <begin position="196"/>
        <end position="218"/>
    </location>
</feature>
<evidence type="ECO:0000256" key="1">
    <source>
        <dbReference type="SAM" id="Phobius"/>
    </source>
</evidence>
<keyword evidence="1" id="KW-1133">Transmembrane helix</keyword>
<sequence length="518" mass="58801">MMPTLTAELLWPPNMEVSHIWLVLETFESWYRYLWRFPIRFDAKRHRLACISKESSFYKIWVVSYIGSNIISVFSALGILLWLNFLPSSSTTPATPTVKIGLGEIVMCLFLLVSSSINAAGSTGLHFWMEETTLLTNHVLSNHEYLTLALQDPYRKSKWKSAPPSSIRLLQLVTINYAVVPFFLLGFFLFQDVDTVYVFGKLVAPYFPPIPPAIFVFLRRSCNLLYATDGPRLFVFLMLYAFLRILLFKSYITKLATILTLPGVQHLTKRLQIMINYYSQMSVINRHEDTMFSNLFGAFFLAEFFLSTILYFVTIRMHSVFPPLFYIVFPAFGVVAAAVLEISLPLLIGCGVDSQDVLDKMAAATGLVSLLRGMERKWVQKRLKAMKNLPVAVGFGGVEFFKIRKLISAPTFINLHLSIIFGIITPAFRLIRQLNIYPCSGPHACGLCGVVARTFISTFPFTMTAIFYELTKPCKSKKGGWVLFFFLPWFGATLHSIPAYWIYIFLEDDAGGGMCARV</sequence>
<feature type="transmembrane region" description="Helical" evidence="1">
    <location>
        <begin position="60"/>
        <end position="82"/>
    </location>
</feature>
<protein>
    <recommendedName>
        <fullName evidence="4">Transmembrane protein</fullName>
    </recommendedName>
</protein>
<feature type="transmembrane region" description="Helical" evidence="1">
    <location>
        <begin position="230"/>
        <end position="252"/>
    </location>
</feature>
<feature type="transmembrane region" description="Helical" evidence="1">
    <location>
        <begin position="451"/>
        <end position="470"/>
    </location>
</feature>
<keyword evidence="1" id="KW-0812">Transmembrane</keyword>
<reference evidence="2 3" key="1">
    <citation type="submission" date="2015-12" db="EMBL/GenBank/DDBJ databases">
        <title>The genome of Folsomia candida.</title>
        <authorList>
            <person name="Faddeeva A."/>
            <person name="Derks M.F."/>
            <person name="Anvar Y."/>
            <person name="Smit S."/>
            <person name="Van Straalen N."/>
            <person name="Roelofs D."/>
        </authorList>
    </citation>
    <scope>NUCLEOTIDE SEQUENCE [LARGE SCALE GENOMIC DNA]</scope>
    <source>
        <strain evidence="2 3">VU population</strain>
        <tissue evidence="2">Whole body</tissue>
    </source>
</reference>
<feature type="transmembrane region" description="Helical" evidence="1">
    <location>
        <begin position="412"/>
        <end position="431"/>
    </location>
</feature>
<evidence type="ECO:0008006" key="4">
    <source>
        <dbReference type="Google" id="ProtNLM"/>
    </source>
</evidence>
<name>A0A226D5L2_FOLCA</name>